<organism evidence="1 2">
    <name type="scientific">Rhodovastum atsumiense</name>
    <dbReference type="NCBI Taxonomy" id="504468"/>
    <lineage>
        <taxon>Bacteria</taxon>
        <taxon>Pseudomonadati</taxon>
        <taxon>Pseudomonadota</taxon>
        <taxon>Alphaproteobacteria</taxon>
        <taxon>Acetobacterales</taxon>
        <taxon>Acetobacteraceae</taxon>
        <taxon>Rhodovastum</taxon>
    </lineage>
</organism>
<protein>
    <recommendedName>
        <fullName evidence="3">L-2-amino-thiazoline-4-carboxylic acid hydrolase</fullName>
    </recommendedName>
</protein>
<gene>
    <name evidence="1" type="ORF">F1189_25140</name>
</gene>
<evidence type="ECO:0008006" key="3">
    <source>
        <dbReference type="Google" id="ProtNLM"/>
    </source>
</evidence>
<keyword evidence="2" id="KW-1185">Reference proteome</keyword>
<accession>A0A5M6ILV5</accession>
<dbReference type="OrthoDB" id="5454254at2"/>
<evidence type="ECO:0000313" key="2">
    <source>
        <dbReference type="Proteomes" id="UP000325255"/>
    </source>
</evidence>
<dbReference type="EMBL" id="VWPK01000055">
    <property type="protein sequence ID" value="KAA5609273.1"/>
    <property type="molecule type" value="Genomic_DNA"/>
</dbReference>
<sequence length="161" mass="17508">MAATEVHALLRRAFAMRAAFYARMFEVLRAELGRERAMTLMKEATRQMGEKAGAGLAGHGPADLAGLSRDFLGGIIEGETLFSPELRRCDEAELTIHFHRCPLKEAWQAEGCGDADLKDLCEIAGAIDQGMFTAAGFTFAGETWQPGREGCCTLRVLPGKD</sequence>
<reference evidence="1 2" key="1">
    <citation type="submission" date="2019-09" db="EMBL/GenBank/DDBJ databases">
        <title>Genome sequence of Rhodovastum atsumiense, a diverse member of the Acetobacteraceae family of non-sulfur purple photosynthetic bacteria.</title>
        <authorList>
            <person name="Meyer T."/>
            <person name="Kyndt J."/>
        </authorList>
    </citation>
    <scope>NUCLEOTIDE SEQUENCE [LARGE SCALE GENOMIC DNA]</scope>
    <source>
        <strain evidence="1 2">DSM 21279</strain>
    </source>
</reference>
<name>A0A5M6ILV5_9PROT</name>
<dbReference type="Proteomes" id="UP000325255">
    <property type="component" value="Unassembled WGS sequence"/>
</dbReference>
<comment type="caution">
    <text evidence="1">The sequence shown here is derived from an EMBL/GenBank/DDBJ whole genome shotgun (WGS) entry which is preliminary data.</text>
</comment>
<dbReference type="Pfam" id="PF14196">
    <property type="entry name" value="ATC_hydrolase"/>
    <property type="match status" value="1"/>
</dbReference>
<dbReference type="InterPro" id="IPR026002">
    <property type="entry name" value="ATC_hydrolase-like"/>
</dbReference>
<evidence type="ECO:0000313" key="1">
    <source>
        <dbReference type="EMBL" id="KAA5609273.1"/>
    </source>
</evidence>
<dbReference type="AlphaFoldDB" id="A0A5M6ILV5"/>
<proteinExistence type="predicted"/>